<proteinExistence type="predicted"/>
<evidence type="ECO:0000313" key="1">
    <source>
        <dbReference type="EMBL" id="RBQ23016.1"/>
    </source>
</evidence>
<gene>
    <name evidence="1" type="ORF">ALNOE001_13030</name>
</gene>
<keyword evidence="2" id="KW-1185">Reference proteome</keyword>
<evidence type="ECO:0000313" key="2">
    <source>
        <dbReference type="Proteomes" id="UP000253099"/>
    </source>
</evidence>
<dbReference type="EMBL" id="NIZT01000030">
    <property type="protein sequence ID" value="RBQ23016.1"/>
    <property type="molecule type" value="Genomic_DNA"/>
</dbReference>
<comment type="caution">
    <text evidence="1">The sequence shown here is derived from an EMBL/GenBank/DDBJ whole genome shotgun (WGS) entry which is preliminary data.</text>
</comment>
<sequence>MQSSTNNKTKVIKIDSDMNVDLDGDKITINIVDENGKPIVGKKILLKTLTVEF</sequence>
<dbReference type="AlphaFoldDB" id="A0A366MA00"/>
<dbReference type="Proteomes" id="UP000253099">
    <property type="component" value="Unassembled WGS sequence"/>
</dbReference>
<accession>A0A366MA00</accession>
<reference evidence="1 2" key="1">
    <citation type="submission" date="2018-06" db="EMBL/GenBank/DDBJ databases">
        <title>Genomic insight into two independent archaeal endosymbiosis events.</title>
        <authorList>
            <person name="Lind A.E."/>
            <person name="Lewis W.H."/>
            <person name="Spang A."/>
            <person name="Guy L."/>
            <person name="Embley M.T."/>
            <person name="Ettema T.J.G."/>
        </authorList>
    </citation>
    <scope>NUCLEOTIDE SEQUENCE [LARGE SCALE GENOMIC DNA]</scope>
    <source>
        <strain evidence="1">NOE</strain>
    </source>
</reference>
<organism evidence="1 2">
    <name type="scientific">Candidatus Methanobinarius endosymbioticus</name>
    <dbReference type="NCBI Taxonomy" id="2006182"/>
    <lineage>
        <taxon>Archaea</taxon>
        <taxon>Methanobacteriati</taxon>
        <taxon>Methanobacteriota</taxon>
        <taxon>Methanomada group</taxon>
        <taxon>Methanobacteria</taxon>
        <taxon>Methanobacteriales</taxon>
        <taxon>Methanobacteriaceae</taxon>
        <taxon>Candidatus Methanobinarius</taxon>
    </lineage>
</organism>
<name>A0A366MA00_9EURY</name>
<protein>
    <submittedName>
        <fullName evidence="1">Uncharacterized protein</fullName>
    </submittedName>
</protein>